<dbReference type="Pfam" id="PF15391">
    <property type="entry name" value="DUF4614"/>
    <property type="match status" value="1"/>
</dbReference>
<feature type="compositionally biased region" description="Polar residues" evidence="1">
    <location>
        <begin position="397"/>
        <end position="406"/>
    </location>
</feature>
<feature type="compositionally biased region" description="Low complexity" evidence="1">
    <location>
        <begin position="55"/>
        <end position="66"/>
    </location>
</feature>
<dbReference type="KEGG" id="tsr:106552628"/>
<dbReference type="Proteomes" id="UP000504617">
    <property type="component" value="Unplaced"/>
</dbReference>
<feature type="compositionally biased region" description="Basic and acidic residues" evidence="1">
    <location>
        <begin position="202"/>
        <end position="227"/>
    </location>
</feature>
<feature type="region of interest" description="Disordered" evidence="1">
    <location>
        <begin position="26"/>
        <end position="45"/>
    </location>
</feature>
<feature type="region of interest" description="Disordered" evidence="1">
    <location>
        <begin position="384"/>
        <end position="451"/>
    </location>
</feature>
<evidence type="ECO:0000259" key="2">
    <source>
        <dbReference type="Pfam" id="PF15391"/>
    </source>
</evidence>
<evidence type="ECO:0000256" key="1">
    <source>
        <dbReference type="SAM" id="MobiDB-lite"/>
    </source>
</evidence>
<feature type="region of interest" description="Disordered" evidence="1">
    <location>
        <begin position="52"/>
        <end position="96"/>
    </location>
</feature>
<accession>A0A6I9YQ55</accession>
<dbReference type="GeneID" id="106552628"/>
<dbReference type="PANTHER" id="PTHR22409:SF2">
    <property type="entry name" value="CHROMOSOME 19 OPEN READING FRAME 44"/>
    <property type="match status" value="1"/>
</dbReference>
<dbReference type="InterPro" id="IPR040120">
    <property type="entry name" value="C19orf44-like"/>
</dbReference>
<evidence type="ECO:0000313" key="4">
    <source>
        <dbReference type="RefSeq" id="XP_013926422.1"/>
    </source>
</evidence>
<feature type="compositionally biased region" description="Polar residues" evidence="1">
    <location>
        <begin position="192"/>
        <end position="201"/>
    </location>
</feature>
<feature type="compositionally biased region" description="Basic and acidic residues" evidence="1">
    <location>
        <begin position="435"/>
        <end position="446"/>
    </location>
</feature>
<evidence type="ECO:0000313" key="3">
    <source>
        <dbReference type="Proteomes" id="UP000504617"/>
    </source>
</evidence>
<name>A0A6I9YQ55_9SAUR</name>
<organism evidence="3 4">
    <name type="scientific">Thamnophis sirtalis</name>
    <dbReference type="NCBI Taxonomy" id="35019"/>
    <lineage>
        <taxon>Eukaryota</taxon>
        <taxon>Metazoa</taxon>
        <taxon>Chordata</taxon>
        <taxon>Craniata</taxon>
        <taxon>Vertebrata</taxon>
        <taxon>Euteleostomi</taxon>
        <taxon>Lepidosauria</taxon>
        <taxon>Squamata</taxon>
        <taxon>Bifurcata</taxon>
        <taxon>Unidentata</taxon>
        <taxon>Episquamata</taxon>
        <taxon>Toxicofera</taxon>
        <taxon>Serpentes</taxon>
        <taxon>Colubroidea</taxon>
        <taxon>Colubridae</taxon>
        <taxon>Natricinae</taxon>
        <taxon>Thamnophis</taxon>
    </lineage>
</organism>
<proteinExistence type="predicted"/>
<dbReference type="RefSeq" id="XP_013926422.1">
    <property type="nucleotide sequence ID" value="XM_014070947.1"/>
</dbReference>
<reference evidence="4" key="1">
    <citation type="submission" date="2025-08" db="UniProtKB">
        <authorList>
            <consortium name="RefSeq"/>
        </authorList>
    </citation>
    <scope>IDENTIFICATION</scope>
    <source>
        <tissue evidence="4">Skeletal muscle</tissue>
    </source>
</reference>
<dbReference type="OrthoDB" id="2151530at2759"/>
<dbReference type="PANTHER" id="PTHR22409">
    <property type="entry name" value="CHROMOSOME 19 OPEN READING FRAME 44"/>
    <property type="match status" value="1"/>
</dbReference>
<keyword evidence="3" id="KW-1185">Reference proteome</keyword>
<feature type="compositionally biased region" description="Low complexity" evidence="1">
    <location>
        <begin position="233"/>
        <end position="249"/>
    </location>
</feature>
<dbReference type="InterPro" id="IPR027884">
    <property type="entry name" value="DUF4614"/>
</dbReference>
<protein>
    <submittedName>
        <fullName evidence="4">Uncharacterized protein C19orf44 homolog isoform X1</fullName>
    </submittedName>
</protein>
<feature type="compositionally biased region" description="Acidic residues" evidence="1">
    <location>
        <begin position="385"/>
        <end position="396"/>
    </location>
</feature>
<gene>
    <name evidence="4" type="primary">LOC106552628</name>
</gene>
<dbReference type="AlphaFoldDB" id="A0A6I9YQ55"/>
<feature type="region of interest" description="Disordered" evidence="1">
    <location>
        <begin position="192"/>
        <end position="282"/>
    </location>
</feature>
<feature type="compositionally biased region" description="Low complexity" evidence="1">
    <location>
        <begin position="269"/>
        <end position="282"/>
    </location>
</feature>
<feature type="domain" description="DUF4614" evidence="2">
    <location>
        <begin position="419"/>
        <end position="593"/>
    </location>
</feature>
<sequence length="613" mass="67343">MRRGGRQEFTRAEALLAGKRLVVKGKQEQEEIGKSKPTIQASSSSTLCLSMIPTDSDLSNLSSSKSPCVGREETGNVGPAGTTRVAQPGSRFLKQKPQNVQVDIQQAGLGPIPRVGLGAASKGRSNAILRKLAQIESKIQSRKTKQSTEQMIPVMEVELSLSESSKDFELRTGGLKFLKKTARLKESVKAQTKNVTLADTTGDSKEDADTYRQEVSQKSKGQEDKFKFQPNGKLLPETSSSSKSLPEESQVNRPLYHSPYSPNRDTRASHGASCSSSPPSMKYSPADTICHNRSSNYQKKSLSEQSIIQSLDELFSEVTDVQNDISSNSDFRVNILSLDELEPCQKTELKEEVIEAVEKLNKNLGGTVLSSANPQNLFKTSAVSLEEEENLEETDISEQLSSSSAGCSPCKEESLNNTEYSEDFEPSSFSPTSKEAGESSSEKSDGRLGASVHSIQSHLSSPCCPSVAPKCTKAIKKIEVKEVAVQTGSFSLAYHRLQYDIPAVVGHAIQQNSAEAPCFSNHNLNMEVIEALSVYNPSISALNNMLKQNLLLIQQSIEINRHLHASFVASLEEEEYHYHTLEEAKMYIQQHKPLPLTMEQALQELKEYEQMAS</sequence>